<dbReference type="RefSeq" id="WP_043987856.1">
    <property type="nucleotide sequence ID" value="NZ_JXST01000049.1"/>
</dbReference>
<gene>
    <name evidence="2" type="ORF">TL10_25545</name>
</gene>
<keyword evidence="3" id="KW-1185">Reference proteome</keyword>
<dbReference type="EMBL" id="JXST01000049">
    <property type="protein sequence ID" value="KIU14231.1"/>
    <property type="molecule type" value="Genomic_DNA"/>
</dbReference>
<dbReference type="Proteomes" id="UP000032221">
    <property type="component" value="Unassembled WGS sequence"/>
</dbReference>
<sequence>MSESPRRRGSQPFDELDTVFVLPGRLPIRVGRCLLLAALFAGGMWNLATGAGGWDTVPAIVRILGVIVCAGLAQSCVRGAFGLWQARGRDGLGPAAERIDSPDTLY</sequence>
<keyword evidence="1" id="KW-1133">Transmembrane helix</keyword>
<protein>
    <submittedName>
        <fullName evidence="2">Uncharacterized protein</fullName>
    </submittedName>
</protein>
<keyword evidence="1" id="KW-0812">Transmembrane</keyword>
<name>A0A0D1LE99_9MYCO</name>
<evidence type="ECO:0000256" key="1">
    <source>
        <dbReference type="SAM" id="Phobius"/>
    </source>
</evidence>
<dbReference type="STRING" id="280871.TL10_25545"/>
<organism evidence="2 3">
    <name type="scientific">Mycolicibacterium llatzerense</name>
    <dbReference type="NCBI Taxonomy" id="280871"/>
    <lineage>
        <taxon>Bacteria</taxon>
        <taxon>Bacillati</taxon>
        <taxon>Actinomycetota</taxon>
        <taxon>Actinomycetes</taxon>
        <taxon>Mycobacteriales</taxon>
        <taxon>Mycobacteriaceae</taxon>
        <taxon>Mycolicibacterium</taxon>
    </lineage>
</organism>
<dbReference type="AlphaFoldDB" id="A0A0D1LE99"/>
<feature type="transmembrane region" description="Helical" evidence="1">
    <location>
        <begin position="60"/>
        <end position="81"/>
    </location>
</feature>
<comment type="caution">
    <text evidence="2">The sequence shown here is derived from an EMBL/GenBank/DDBJ whole genome shotgun (WGS) entry which is preliminary data.</text>
</comment>
<dbReference type="PATRIC" id="fig|280871.6.peg.5296"/>
<reference evidence="2 3" key="1">
    <citation type="submission" date="2015-01" db="EMBL/GenBank/DDBJ databases">
        <title>Genome sequence of Mycobacterium llatzerense and Mycobacterium immunogenum recovered from brain abscess.</title>
        <authorList>
            <person name="Greninger A.L."/>
            <person name="Langelier C."/>
            <person name="Cunningham G."/>
            <person name="Chiu C.Y."/>
            <person name="Miller S."/>
        </authorList>
    </citation>
    <scope>NUCLEOTIDE SEQUENCE [LARGE SCALE GENOMIC DNA]</scope>
    <source>
        <strain evidence="2 3">CLUC14</strain>
    </source>
</reference>
<feature type="transmembrane region" description="Helical" evidence="1">
    <location>
        <begin position="33"/>
        <end position="54"/>
    </location>
</feature>
<evidence type="ECO:0000313" key="3">
    <source>
        <dbReference type="Proteomes" id="UP000032221"/>
    </source>
</evidence>
<accession>A0A0D1LE99</accession>
<evidence type="ECO:0000313" key="2">
    <source>
        <dbReference type="EMBL" id="KIU14231.1"/>
    </source>
</evidence>
<proteinExistence type="predicted"/>
<keyword evidence="1" id="KW-0472">Membrane</keyword>